<dbReference type="GO" id="GO:0034474">
    <property type="term" value="P:U2 snRNA 3'-end processing"/>
    <property type="evidence" value="ECO:0007669"/>
    <property type="project" value="InterPro"/>
</dbReference>
<dbReference type="AlphaFoldDB" id="A0A915ERJ0"/>
<accession>A0A915ERJ0</accession>
<keyword evidence="3" id="KW-1185">Reference proteome</keyword>
<proteinExistence type="predicted"/>
<evidence type="ECO:0000256" key="1">
    <source>
        <dbReference type="SAM" id="MobiDB-lite"/>
    </source>
</evidence>
<dbReference type="InterPro" id="IPR022145">
    <property type="entry name" value="INTS1_RPB2-bd"/>
</dbReference>
<dbReference type="PANTHER" id="PTHR21224:SF1">
    <property type="entry name" value="INTEGRATOR COMPLEX SUBUNIT 1"/>
    <property type="match status" value="1"/>
</dbReference>
<dbReference type="Pfam" id="PF12432">
    <property type="entry name" value="INTS1_RP2B-bd"/>
    <property type="match status" value="1"/>
</dbReference>
<protein>
    <submittedName>
        <fullName evidence="4">DUF3677 domain-containing protein</fullName>
    </submittedName>
</protein>
<reference evidence="4" key="1">
    <citation type="submission" date="2022-11" db="UniProtKB">
        <authorList>
            <consortium name="WormBaseParasite"/>
        </authorList>
    </citation>
    <scope>IDENTIFICATION</scope>
</reference>
<organism evidence="3 4">
    <name type="scientific">Ditylenchus dipsaci</name>
    <dbReference type="NCBI Taxonomy" id="166011"/>
    <lineage>
        <taxon>Eukaryota</taxon>
        <taxon>Metazoa</taxon>
        <taxon>Ecdysozoa</taxon>
        <taxon>Nematoda</taxon>
        <taxon>Chromadorea</taxon>
        <taxon>Rhabditida</taxon>
        <taxon>Tylenchina</taxon>
        <taxon>Tylenchomorpha</taxon>
        <taxon>Sphaerularioidea</taxon>
        <taxon>Anguinidae</taxon>
        <taxon>Anguininae</taxon>
        <taxon>Ditylenchus</taxon>
    </lineage>
</organism>
<dbReference type="InterPro" id="IPR038902">
    <property type="entry name" value="INTS1"/>
</dbReference>
<feature type="region of interest" description="Disordered" evidence="1">
    <location>
        <begin position="1"/>
        <end position="21"/>
    </location>
</feature>
<evidence type="ECO:0000313" key="3">
    <source>
        <dbReference type="Proteomes" id="UP000887574"/>
    </source>
</evidence>
<sequence length="520" mass="57934">MSNRPLKLGGMKPKGSGLPNSRQELKARLGAHIPVGGPQKRTLLTAQPPSNVGKRPKLDFKSGGLSMPSSSNSLSIAGGSNVGSKCLLEVDLNAWREYSSGTEVNPKTFDVLFTAAKETNKQHKMARMVCAVFKEQLMIEDASEMNMELLNQVIKVTFEEDQLLKNNNQLLKDQFVSVLNAAIAQQNVSWPLVILNLAINDSLGARNWVDRADTQSILVQIVSSFFGTLNFPSEQASSACELPYVSREVFNGTSKFNKPAEEIDTALKYIIDFFEKQIRIDANVSKNLLKTLAICSANPKIRCLCAQKLDAWLQNGKLQNYAKELLLYIASNTRDCSSDANLEVLLCLVRLRGLRSKQILHVFTVAMKDLLCECPGSLPVLTNLIMDNEFSPNKFQHNMSILQLLFNHNFIESSDLVSKILIKRIENADNVKGVRLFLKDFVRSIGVRADFSFSALARAMFASFRKASQHIPRQLQDQFFRCCVDVCSILPFVGITTGLKESVTNANRKLNPAMPCHQRK</sequence>
<evidence type="ECO:0000313" key="4">
    <source>
        <dbReference type="WBParaSite" id="jg8190"/>
    </source>
</evidence>
<evidence type="ECO:0000259" key="2">
    <source>
        <dbReference type="Pfam" id="PF12432"/>
    </source>
</evidence>
<dbReference type="PANTHER" id="PTHR21224">
    <property type="entry name" value="INTEGRATOR COMPLEX SUBUNIT 1"/>
    <property type="match status" value="1"/>
</dbReference>
<dbReference type="GO" id="GO:0032039">
    <property type="term" value="C:integrator complex"/>
    <property type="evidence" value="ECO:0007669"/>
    <property type="project" value="InterPro"/>
</dbReference>
<feature type="domain" description="Integrator complex subunit 1 RPB2-binding" evidence="2">
    <location>
        <begin position="275"/>
        <end position="413"/>
    </location>
</feature>
<name>A0A915ERJ0_9BILA</name>
<dbReference type="WBParaSite" id="jg8190">
    <property type="protein sequence ID" value="jg8190"/>
    <property type="gene ID" value="jg8190"/>
</dbReference>
<dbReference type="Proteomes" id="UP000887574">
    <property type="component" value="Unplaced"/>
</dbReference>
<feature type="region of interest" description="Disordered" evidence="1">
    <location>
        <begin position="33"/>
        <end position="55"/>
    </location>
</feature>